<dbReference type="EMBL" id="JASJQH010002841">
    <property type="protein sequence ID" value="KAK9759911.1"/>
    <property type="molecule type" value="Genomic_DNA"/>
</dbReference>
<comment type="caution">
    <text evidence="1">The sequence shown here is derived from an EMBL/GenBank/DDBJ whole genome shotgun (WGS) entry which is preliminary data.</text>
</comment>
<name>A0ABR2WEL2_9FUNG</name>
<organism evidence="1 2">
    <name type="scientific">Basidiobolus ranarum</name>
    <dbReference type="NCBI Taxonomy" id="34480"/>
    <lineage>
        <taxon>Eukaryota</taxon>
        <taxon>Fungi</taxon>
        <taxon>Fungi incertae sedis</taxon>
        <taxon>Zoopagomycota</taxon>
        <taxon>Entomophthoromycotina</taxon>
        <taxon>Basidiobolomycetes</taxon>
        <taxon>Basidiobolales</taxon>
        <taxon>Basidiobolaceae</taxon>
        <taxon>Basidiobolus</taxon>
    </lineage>
</organism>
<keyword evidence="2" id="KW-1185">Reference proteome</keyword>
<gene>
    <name evidence="1" type="ORF">K7432_016592</name>
</gene>
<evidence type="ECO:0000313" key="2">
    <source>
        <dbReference type="Proteomes" id="UP001479436"/>
    </source>
</evidence>
<evidence type="ECO:0008006" key="3">
    <source>
        <dbReference type="Google" id="ProtNLM"/>
    </source>
</evidence>
<accession>A0ABR2WEL2</accession>
<reference evidence="1 2" key="1">
    <citation type="submission" date="2023-04" db="EMBL/GenBank/DDBJ databases">
        <title>Genome of Basidiobolus ranarum AG-B5.</title>
        <authorList>
            <person name="Stajich J.E."/>
            <person name="Carter-House D."/>
            <person name="Gryganskyi A."/>
        </authorList>
    </citation>
    <scope>NUCLEOTIDE SEQUENCE [LARGE SCALE GENOMIC DNA]</scope>
    <source>
        <strain evidence="1 2">AG-B5</strain>
    </source>
</reference>
<sequence length="521" mass="61038">MSVFPQEVLALIFYYHTTPRQLISVCTFFYHLSKQNIIRANWLWRHHDFFGLSPMTSSLVQPHVLITPRVAIILLHRVLQNIHRLQDSRVIVQFLSHLNFQYEFDNCSKLENQKSKDIEELGIVLVSHTSLHSELLMQQLLENFNLSGPAFLDCVLDQVEVGRIQECNRSTLRLIIYACSYRKDEVRRDRAKNLGISCGIFTNRELKVIKRLEEHPEQRKERLLKTLQTSVVELYLFCLYYIRLELEEDDMVELIYNLCTESLRWLYKFGDSVTQDTMRTCKKLLPILAGFDTYWFRSQFESIRFLIEEVYHVDGQLQFEGFDDMLKDTFKAACTECTSIADYLLSEYSLQFDTGDKKQLQRYIINARSSEAFKYIHELDLNASEMLRHILTEDPPICCTEHSYNAVPQYVGQLYLLLEEAGANVAEVFRDFDIANMLVTQPWFLLPGLHLLERHSISVSAADASILLKKTLTSICKYIDRYDFVVLDEVELELLSHLVDKLGARMKISNVYLPFKSEHMW</sequence>
<dbReference type="Proteomes" id="UP001479436">
    <property type="component" value="Unassembled WGS sequence"/>
</dbReference>
<evidence type="ECO:0000313" key="1">
    <source>
        <dbReference type="EMBL" id="KAK9759911.1"/>
    </source>
</evidence>
<proteinExistence type="predicted"/>
<protein>
    <recommendedName>
        <fullName evidence="3">F-box domain-containing protein</fullName>
    </recommendedName>
</protein>